<dbReference type="AlphaFoldDB" id="A0A8S3H2R7"/>
<dbReference type="GO" id="GO:0004135">
    <property type="term" value="F:amylo-alpha-1,6-glucosidase activity"/>
    <property type="evidence" value="ECO:0007669"/>
    <property type="project" value="InterPro"/>
</dbReference>
<comment type="caution">
    <text evidence="2">The sequence shown here is derived from an EMBL/GenBank/DDBJ whole genome shotgun (WGS) entry which is preliminary data.</text>
</comment>
<evidence type="ECO:0000313" key="2">
    <source>
        <dbReference type="EMBL" id="CAF5172650.1"/>
    </source>
</evidence>
<evidence type="ECO:0000259" key="1">
    <source>
        <dbReference type="Pfam" id="PF14702"/>
    </source>
</evidence>
<accession>A0A8S3H2R7</accession>
<dbReference type="InterPro" id="IPR010401">
    <property type="entry name" value="AGL/Gdb1"/>
</dbReference>
<reference evidence="2" key="1">
    <citation type="submission" date="2021-02" db="EMBL/GenBank/DDBJ databases">
        <authorList>
            <person name="Nowell W R."/>
        </authorList>
    </citation>
    <scope>NUCLEOTIDE SEQUENCE</scope>
</reference>
<name>A0A8S3H2R7_9BILA</name>
<feature type="non-terminal residue" evidence="2">
    <location>
        <position position="1"/>
    </location>
</feature>
<dbReference type="GO" id="GO:0004134">
    <property type="term" value="F:4-alpha-glucanotransferase activity"/>
    <property type="evidence" value="ECO:0007669"/>
    <property type="project" value="InterPro"/>
</dbReference>
<dbReference type="EMBL" id="CAJOBI010312993">
    <property type="protein sequence ID" value="CAF5172650.1"/>
    <property type="molecule type" value="Genomic_DNA"/>
</dbReference>
<dbReference type="Pfam" id="PF14702">
    <property type="entry name" value="hGDE_central"/>
    <property type="match status" value="1"/>
</dbReference>
<dbReference type="PANTHER" id="PTHR10569:SF2">
    <property type="entry name" value="GLYCOGEN DEBRANCHING ENZYME"/>
    <property type="match status" value="1"/>
</dbReference>
<dbReference type="GO" id="GO:0005980">
    <property type="term" value="P:glycogen catabolic process"/>
    <property type="evidence" value="ECO:0007669"/>
    <property type="project" value="InterPro"/>
</dbReference>
<proteinExistence type="predicted"/>
<feature type="domain" description="Glycogen debranching enzyme central" evidence="1">
    <location>
        <begin position="103"/>
        <end position="368"/>
    </location>
</feature>
<dbReference type="InterPro" id="IPR032788">
    <property type="entry name" value="AGL_central"/>
</dbReference>
<organism evidence="2 3">
    <name type="scientific">Rotaria magnacalcarata</name>
    <dbReference type="NCBI Taxonomy" id="392030"/>
    <lineage>
        <taxon>Eukaryota</taxon>
        <taxon>Metazoa</taxon>
        <taxon>Spiralia</taxon>
        <taxon>Gnathifera</taxon>
        <taxon>Rotifera</taxon>
        <taxon>Eurotatoria</taxon>
        <taxon>Bdelloidea</taxon>
        <taxon>Philodinida</taxon>
        <taxon>Philodinidae</taxon>
        <taxon>Rotaria</taxon>
    </lineage>
</organism>
<protein>
    <recommendedName>
        <fullName evidence="1">Glycogen debranching enzyme central domain-containing protein</fullName>
    </recommendedName>
</protein>
<sequence length="376" mass="43603">MISFVSESDPIGSFNKSRICKLLPTKPYAWFYDQTHDNPCQIERRSVEDSITRSACVTMANCSTGSNRGYDELIPHHIDVVHETRFYSKWGYQNKQINEKTAIISIKKSLNKLHMDLFQQGFTQLMVDQLSTSALLITRHNPETHKSVLLISHTSFFQPSGKWEYINSLSIEGVIDDIILEASINHPQEKEPVRNFQRSKEYINGLEQTKIYFRENVLIEQSRCIRLKSPNSPDYIGFRTIEFTNEFRPGSIIALQISLLPQIRQSIINIKQTIKQFSNPTSQFNKIVKNLTLIDLERVLYRTSDEEQSDGKGFDVYIIPDYGKLNYCGLQAIITILDQIRLFNQLKHPLVLNLKQGNWLMNYIANRLKIYSNTKQ</sequence>
<dbReference type="PANTHER" id="PTHR10569">
    <property type="entry name" value="GLYCOGEN DEBRANCHING ENZYME"/>
    <property type="match status" value="1"/>
</dbReference>
<gene>
    <name evidence="2" type="ORF">SMN809_LOCUS66267</name>
</gene>
<evidence type="ECO:0000313" key="3">
    <source>
        <dbReference type="Proteomes" id="UP000676336"/>
    </source>
</evidence>
<dbReference type="Proteomes" id="UP000676336">
    <property type="component" value="Unassembled WGS sequence"/>
</dbReference>